<organism evidence="1 2">
    <name type="scientific">Gigaspora margarita</name>
    <dbReference type="NCBI Taxonomy" id="4874"/>
    <lineage>
        <taxon>Eukaryota</taxon>
        <taxon>Fungi</taxon>
        <taxon>Fungi incertae sedis</taxon>
        <taxon>Mucoromycota</taxon>
        <taxon>Glomeromycotina</taxon>
        <taxon>Glomeromycetes</taxon>
        <taxon>Diversisporales</taxon>
        <taxon>Gigasporaceae</taxon>
        <taxon>Gigaspora</taxon>
    </lineage>
</organism>
<dbReference type="Proteomes" id="UP000789901">
    <property type="component" value="Unassembled WGS sequence"/>
</dbReference>
<proteinExistence type="predicted"/>
<feature type="non-terminal residue" evidence="1">
    <location>
        <position position="107"/>
    </location>
</feature>
<name>A0ABN7VPV7_GIGMA</name>
<comment type="caution">
    <text evidence="1">The sequence shown here is derived from an EMBL/GenBank/DDBJ whole genome shotgun (WGS) entry which is preliminary data.</text>
</comment>
<protein>
    <submittedName>
        <fullName evidence="1">44243_t:CDS:1</fullName>
    </submittedName>
</protein>
<gene>
    <name evidence="1" type="ORF">GMARGA_LOCUS21240</name>
</gene>
<evidence type="ECO:0000313" key="1">
    <source>
        <dbReference type="EMBL" id="CAG8791016.1"/>
    </source>
</evidence>
<sequence>MSQGLKPLASTVSLKTLAALPENCLCNVRYPIPKAVVDDRTSVIGGGTSMVDNKIRVFSDGVVDSATLVRRLRVVSNYISWETGGVTKSGPELVQGLVTPVKKVSKN</sequence>
<reference evidence="1 2" key="1">
    <citation type="submission" date="2021-06" db="EMBL/GenBank/DDBJ databases">
        <authorList>
            <person name="Kallberg Y."/>
            <person name="Tangrot J."/>
            <person name="Rosling A."/>
        </authorList>
    </citation>
    <scope>NUCLEOTIDE SEQUENCE [LARGE SCALE GENOMIC DNA]</scope>
    <source>
        <strain evidence="1 2">120-4 pot B 10/14</strain>
    </source>
</reference>
<evidence type="ECO:0000313" key="2">
    <source>
        <dbReference type="Proteomes" id="UP000789901"/>
    </source>
</evidence>
<accession>A0ABN7VPV7</accession>
<dbReference type="EMBL" id="CAJVQB010019403">
    <property type="protein sequence ID" value="CAG8791016.1"/>
    <property type="molecule type" value="Genomic_DNA"/>
</dbReference>
<keyword evidence="2" id="KW-1185">Reference proteome</keyword>